<dbReference type="VEuPathDB" id="FungiDB:SPRG_09999"/>
<organism evidence="6 7">
    <name type="scientific">Saprolegnia parasitica (strain CBS 223.65)</name>
    <dbReference type="NCBI Taxonomy" id="695850"/>
    <lineage>
        <taxon>Eukaryota</taxon>
        <taxon>Sar</taxon>
        <taxon>Stramenopiles</taxon>
        <taxon>Oomycota</taxon>
        <taxon>Saprolegniomycetes</taxon>
        <taxon>Saprolegniales</taxon>
        <taxon>Saprolegniaceae</taxon>
        <taxon>Saprolegnia</taxon>
    </lineage>
</organism>
<dbReference type="OrthoDB" id="19141at2759"/>
<dbReference type="Gene3D" id="2.40.50.140">
    <property type="entry name" value="Nucleic acid-binding proteins"/>
    <property type="match status" value="1"/>
</dbReference>
<dbReference type="EMBL" id="KK583257">
    <property type="protein sequence ID" value="KDO23191.1"/>
    <property type="molecule type" value="Genomic_DNA"/>
</dbReference>
<evidence type="ECO:0000313" key="6">
    <source>
        <dbReference type="EMBL" id="KDO23191.1"/>
    </source>
</evidence>
<feature type="region of interest" description="Disordered" evidence="4">
    <location>
        <begin position="20"/>
        <end position="77"/>
    </location>
</feature>
<evidence type="ECO:0000256" key="2">
    <source>
        <dbReference type="ARBA" id="ARBA00022884"/>
    </source>
</evidence>
<accession>A0A067C9K5</accession>
<evidence type="ECO:0000256" key="4">
    <source>
        <dbReference type="SAM" id="MobiDB-lite"/>
    </source>
</evidence>
<evidence type="ECO:0000256" key="3">
    <source>
        <dbReference type="PROSITE-ProRule" id="PRU00209"/>
    </source>
</evidence>
<dbReference type="SUPFAM" id="SSF50249">
    <property type="entry name" value="Nucleic acid-binding proteins"/>
    <property type="match status" value="1"/>
</dbReference>
<dbReference type="PANTHER" id="PTHR11586">
    <property type="entry name" value="TRNA-AMINOACYLATION COFACTOR ARC1 FAMILY MEMBER"/>
    <property type="match status" value="1"/>
</dbReference>
<dbReference type="RefSeq" id="XP_012206142.1">
    <property type="nucleotide sequence ID" value="XM_012350752.1"/>
</dbReference>
<dbReference type="KEGG" id="spar:SPRG_09999"/>
<keyword evidence="7" id="KW-1185">Reference proteome</keyword>
<dbReference type="InterPro" id="IPR002547">
    <property type="entry name" value="tRNA-bd_dom"/>
</dbReference>
<reference evidence="6 7" key="1">
    <citation type="journal article" date="2013" name="PLoS Genet.">
        <title>Distinctive expansion of potential virulence genes in the genome of the oomycete fish pathogen Saprolegnia parasitica.</title>
        <authorList>
            <person name="Jiang R.H."/>
            <person name="de Bruijn I."/>
            <person name="Haas B.J."/>
            <person name="Belmonte R."/>
            <person name="Lobach L."/>
            <person name="Christie J."/>
            <person name="van den Ackerveken G."/>
            <person name="Bottin A."/>
            <person name="Bulone V."/>
            <person name="Diaz-Moreno S.M."/>
            <person name="Dumas B."/>
            <person name="Fan L."/>
            <person name="Gaulin E."/>
            <person name="Govers F."/>
            <person name="Grenville-Briggs L.J."/>
            <person name="Horner N.R."/>
            <person name="Levin J.Z."/>
            <person name="Mammella M."/>
            <person name="Meijer H.J."/>
            <person name="Morris P."/>
            <person name="Nusbaum C."/>
            <person name="Oome S."/>
            <person name="Phillips A.J."/>
            <person name="van Rooyen D."/>
            <person name="Rzeszutek E."/>
            <person name="Saraiva M."/>
            <person name="Secombes C.J."/>
            <person name="Seidl M.F."/>
            <person name="Snel B."/>
            <person name="Stassen J.H."/>
            <person name="Sykes S."/>
            <person name="Tripathy S."/>
            <person name="van den Berg H."/>
            <person name="Vega-Arreguin J.C."/>
            <person name="Wawra S."/>
            <person name="Young S.K."/>
            <person name="Zeng Q."/>
            <person name="Dieguez-Uribeondo J."/>
            <person name="Russ C."/>
            <person name="Tyler B.M."/>
            <person name="van West P."/>
        </authorList>
    </citation>
    <scope>NUCLEOTIDE SEQUENCE [LARGE SCALE GENOMIC DNA]</scope>
    <source>
        <strain evidence="6 7">CBS 223.65</strain>
    </source>
</reference>
<keyword evidence="1 3" id="KW-0820">tRNA-binding</keyword>
<dbReference type="OMA" id="TLCNVQI"/>
<proteinExistence type="predicted"/>
<feature type="compositionally biased region" description="Basic and acidic residues" evidence="4">
    <location>
        <begin position="47"/>
        <end position="64"/>
    </location>
</feature>
<feature type="compositionally biased region" description="Low complexity" evidence="4">
    <location>
        <begin position="20"/>
        <end position="46"/>
    </location>
</feature>
<evidence type="ECO:0000259" key="5">
    <source>
        <dbReference type="PROSITE" id="PS50886"/>
    </source>
</evidence>
<dbReference type="PROSITE" id="PS50886">
    <property type="entry name" value="TRBD"/>
    <property type="match status" value="1"/>
</dbReference>
<dbReference type="Proteomes" id="UP000030745">
    <property type="component" value="Unassembled WGS sequence"/>
</dbReference>
<evidence type="ECO:0000256" key="1">
    <source>
        <dbReference type="ARBA" id="ARBA00022555"/>
    </source>
</evidence>
<keyword evidence="2 3" id="KW-0694">RNA-binding</keyword>
<dbReference type="GO" id="GO:0000049">
    <property type="term" value="F:tRNA binding"/>
    <property type="evidence" value="ECO:0007669"/>
    <property type="project" value="UniProtKB-UniRule"/>
</dbReference>
<feature type="domain" description="TRNA-binding" evidence="5">
    <location>
        <begin position="81"/>
        <end position="182"/>
    </location>
</feature>
<sequence>MPIIDVAVHQHLLMVHTTTTTADKKAPAAAADKTAPVADKAAPANKAKPDAKTEGKAKKDEKPKKEKKAAAPAPVADAQPDITKLDIRVGKIVKVWKHETADKLYCEEIDVGEDAPRQIASGLVKHYSLEQMEGRMCLVMCNLKPRALVGFKSHGMVLCAPPAAAKPGERIVYEGLTGEPLSPAQVEKQKVLVAAGEGLKSDAHGIAMWKDHKFMTSAGPCSSPSITNGILR</sequence>
<gene>
    <name evidence="6" type="ORF">SPRG_09999</name>
</gene>
<dbReference type="AlphaFoldDB" id="A0A067C9K5"/>
<dbReference type="Pfam" id="PF01588">
    <property type="entry name" value="tRNA_bind"/>
    <property type="match status" value="1"/>
</dbReference>
<name>A0A067C9K5_SAPPC</name>
<dbReference type="CDD" id="cd02799">
    <property type="entry name" value="tRNA_bind_EMAP-II_like"/>
    <property type="match status" value="1"/>
</dbReference>
<dbReference type="GeneID" id="24132135"/>
<protein>
    <recommendedName>
        <fullName evidence="5">tRNA-binding domain-containing protein</fullName>
    </recommendedName>
</protein>
<dbReference type="PANTHER" id="PTHR11586:SF33">
    <property type="entry name" value="AMINOACYL TRNA SYNTHASE COMPLEX-INTERACTING MULTIFUNCTIONAL PROTEIN 1"/>
    <property type="match status" value="1"/>
</dbReference>
<dbReference type="InterPro" id="IPR012340">
    <property type="entry name" value="NA-bd_OB-fold"/>
</dbReference>
<dbReference type="InterPro" id="IPR051270">
    <property type="entry name" value="Tyrosine-tRNA_ligase_regulator"/>
</dbReference>
<evidence type="ECO:0000313" key="7">
    <source>
        <dbReference type="Proteomes" id="UP000030745"/>
    </source>
</evidence>
<dbReference type="STRING" id="695850.A0A067C9K5"/>